<keyword evidence="4" id="KW-1003">Cell membrane</keyword>
<feature type="chain" id="PRO_5045721678" description="Lectin-like protein BA14k" evidence="7">
    <location>
        <begin position="24"/>
        <end position="147"/>
    </location>
</feature>
<dbReference type="EMBL" id="JAPVOI010000004">
    <property type="protein sequence ID" value="MCZ4092527.1"/>
    <property type="molecule type" value="Genomic_DNA"/>
</dbReference>
<evidence type="ECO:0000256" key="4">
    <source>
        <dbReference type="ARBA" id="ARBA00022475"/>
    </source>
</evidence>
<keyword evidence="9" id="KW-1185">Reference proteome</keyword>
<evidence type="ECO:0000256" key="6">
    <source>
        <dbReference type="ARBA" id="ARBA00025321"/>
    </source>
</evidence>
<sequence length="147" mass="16482">MKIAATIALALITAASSVPPVAAQTTCIGICPPLRGDYGKTYRNNPAGPSRHELFIDREYRDFLNRRYPSYGGRFRGQRYDIGIGPGAIVGGPPPAALDRGRVRQRLRYDATAHARWCRQRYISYRSTDNTFQPFDGPRRSCDSPYN</sequence>
<evidence type="ECO:0000256" key="3">
    <source>
        <dbReference type="ARBA" id="ARBA00020552"/>
    </source>
</evidence>
<protein>
    <recommendedName>
        <fullName evidence="3">Lectin-like protein BA14k</fullName>
    </recommendedName>
</protein>
<keyword evidence="4" id="KW-0472">Membrane</keyword>
<comment type="subcellular location">
    <subcellularLocation>
        <location evidence="1">Membrane</location>
        <topology evidence="1">Single-pass membrane protein</topology>
    </subcellularLocation>
</comment>
<comment type="caution">
    <text evidence="8">The sequence shown here is derived from an EMBL/GenBank/DDBJ whole genome shotgun (WGS) entry which is preliminary data.</text>
</comment>
<evidence type="ECO:0000313" key="8">
    <source>
        <dbReference type="EMBL" id="MCZ4092527.1"/>
    </source>
</evidence>
<proteinExistence type="inferred from homology"/>
<feature type="signal peptide" evidence="7">
    <location>
        <begin position="1"/>
        <end position="23"/>
    </location>
</feature>
<dbReference type="InterPro" id="IPR012413">
    <property type="entry name" value="BA14K"/>
</dbReference>
<evidence type="ECO:0000313" key="9">
    <source>
        <dbReference type="Proteomes" id="UP001079430"/>
    </source>
</evidence>
<gene>
    <name evidence="8" type="ORF">O3W52_21385</name>
</gene>
<dbReference type="Pfam" id="PF07886">
    <property type="entry name" value="BA14K"/>
    <property type="match status" value="1"/>
</dbReference>
<accession>A0ABT4KKN1</accession>
<evidence type="ECO:0000256" key="1">
    <source>
        <dbReference type="ARBA" id="ARBA00004167"/>
    </source>
</evidence>
<name>A0ABT4KKN1_9HYPH</name>
<organism evidence="8 9">
    <name type="scientific">Sinorhizobium psoraleae</name>
    <dbReference type="NCBI Taxonomy" id="520838"/>
    <lineage>
        <taxon>Bacteria</taxon>
        <taxon>Pseudomonadati</taxon>
        <taxon>Pseudomonadota</taxon>
        <taxon>Alphaproteobacteria</taxon>
        <taxon>Hyphomicrobiales</taxon>
        <taxon>Rhizobiaceae</taxon>
        <taxon>Sinorhizobium/Ensifer group</taxon>
        <taxon>Sinorhizobium</taxon>
    </lineage>
</organism>
<dbReference type="Proteomes" id="UP001079430">
    <property type="component" value="Unassembled WGS sequence"/>
</dbReference>
<keyword evidence="7" id="KW-0732">Signal</keyword>
<comment type="similarity">
    <text evidence="2">Belongs to the BA14k family.</text>
</comment>
<keyword evidence="5" id="KW-0430">Lectin</keyword>
<reference evidence="8" key="1">
    <citation type="submission" date="2022-10" db="EMBL/GenBank/DDBJ databases">
        <title>Whole genome sequencing of three plant growth promoting bacteria isolated from Vachellia tortilis subsp. raddiana in Morocco.</title>
        <authorList>
            <person name="Hnini M."/>
            <person name="Zouagui R."/>
            <person name="Zouagui H."/>
            <person name="Chemao Elfihri M.-W."/>
            <person name="Ibrahimi A."/>
            <person name="Sbabou L."/>
            <person name="Aurag J."/>
        </authorList>
    </citation>
    <scope>NUCLEOTIDE SEQUENCE</scope>
    <source>
        <strain evidence="8">LMR678</strain>
    </source>
</reference>
<evidence type="ECO:0000256" key="5">
    <source>
        <dbReference type="ARBA" id="ARBA00022734"/>
    </source>
</evidence>
<comment type="function">
    <text evidence="6">Has immunoglobulin-binding and hemagglutination properties, and can bind to mannose. Essential for virulence. May be involved in LPS biosynthesis or polysaccharide transport.</text>
</comment>
<dbReference type="RefSeq" id="WP_269283003.1">
    <property type="nucleotide sequence ID" value="NZ_JAPVOI010000004.1"/>
</dbReference>
<evidence type="ECO:0000256" key="7">
    <source>
        <dbReference type="SAM" id="SignalP"/>
    </source>
</evidence>
<evidence type="ECO:0000256" key="2">
    <source>
        <dbReference type="ARBA" id="ARBA00010270"/>
    </source>
</evidence>